<accession>A0A1M6AKH8</accession>
<dbReference type="Proteomes" id="UP000322917">
    <property type="component" value="Unassembled WGS sequence"/>
</dbReference>
<dbReference type="OrthoDB" id="9777293at2"/>
<dbReference type="GO" id="GO:0009847">
    <property type="term" value="P:spore germination"/>
    <property type="evidence" value="ECO:0007669"/>
    <property type="project" value="InterPro"/>
</dbReference>
<keyword evidence="1 4" id="KW-0645">Protease</keyword>
<proteinExistence type="inferred from homology"/>
<gene>
    <name evidence="4" type="ORF">SAMN02745170_00193</name>
</gene>
<evidence type="ECO:0000256" key="3">
    <source>
        <dbReference type="ARBA" id="ARBA00023145"/>
    </source>
</evidence>
<evidence type="ECO:0000313" key="5">
    <source>
        <dbReference type="Proteomes" id="UP000322917"/>
    </source>
</evidence>
<dbReference type="EMBL" id="FQZD01000004">
    <property type="protein sequence ID" value="SHI37014.1"/>
    <property type="molecule type" value="Genomic_DNA"/>
</dbReference>
<dbReference type="InterPro" id="IPR005080">
    <property type="entry name" value="Peptidase_A25"/>
</dbReference>
<dbReference type="SUPFAM" id="SSF53163">
    <property type="entry name" value="HybD-like"/>
    <property type="match status" value="1"/>
</dbReference>
<keyword evidence="3" id="KW-0865">Zymogen</keyword>
<dbReference type="HAMAP" id="MF_00626">
    <property type="entry name" value="Germination_prot"/>
    <property type="match status" value="1"/>
</dbReference>
<reference evidence="4 5" key="1">
    <citation type="submission" date="2016-11" db="EMBL/GenBank/DDBJ databases">
        <authorList>
            <person name="Varghese N."/>
            <person name="Submissions S."/>
        </authorList>
    </citation>
    <scope>NUCLEOTIDE SEQUENCE [LARGE SCALE GENOMIC DNA]</scope>
    <source>
        <strain evidence="4 5">DSM 15287</strain>
    </source>
</reference>
<name>A0A1M6AKH8_9FIRM</name>
<dbReference type="Pfam" id="PF03418">
    <property type="entry name" value="Peptidase_A25"/>
    <property type="match status" value="2"/>
</dbReference>
<dbReference type="PIRSF" id="PIRSF019549">
    <property type="entry name" value="Peptidase_A25"/>
    <property type="match status" value="1"/>
</dbReference>
<dbReference type="InterPro" id="IPR023430">
    <property type="entry name" value="Pept_HybD-like_dom_sf"/>
</dbReference>
<dbReference type="GO" id="GO:0006508">
    <property type="term" value="P:proteolysis"/>
    <property type="evidence" value="ECO:0007669"/>
    <property type="project" value="UniProtKB-KW"/>
</dbReference>
<dbReference type="AlphaFoldDB" id="A0A1M6AKH8"/>
<dbReference type="Gene3D" id="3.40.50.1450">
    <property type="entry name" value="HybD-like"/>
    <property type="match status" value="1"/>
</dbReference>
<evidence type="ECO:0000256" key="1">
    <source>
        <dbReference type="ARBA" id="ARBA00022670"/>
    </source>
</evidence>
<organism evidence="4 5">
    <name type="scientific">Propionispora hippei DSM 15287</name>
    <dbReference type="NCBI Taxonomy" id="1123003"/>
    <lineage>
        <taxon>Bacteria</taxon>
        <taxon>Bacillati</taxon>
        <taxon>Bacillota</taxon>
        <taxon>Negativicutes</taxon>
        <taxon>Selenomonadales</taxon>
        <taxon>Sporomusaceae</taxon>
        <taxon>Propionispora</taxon>
    </lineage>
</organism>
<dbReference type="NCBIfam" id="TIGR01441">
    <property type="entry name" value="GPR"/>
    <property type="match status" value="1"/>
</dbReference>
<keyword evidence="5" id="KW-1185">Reference proteome</keyword>
<dbReference type="RefSeq" id="WP_149733127.1">
    <property type="nucleotide sequence ID" value="NZ_FQZD01000004.1"/>
</dbReference>
<dbReference type="GO" id="GO:0008233">
    <property type="term" value="F:peptidase activity"/>
    <property type="evidence" value="ECO:0007669"/>
    <property type="project" value="UniProtKB-KW"/>
</dbReference>
<keyword evidence="2" id="KW-0378">Hydrolase</keyword>
<sequence length="323" mass="34773">MAYGHRNLRTDLALEAQEMLTEEVEEKIPGLTVKTANDEDVVITRVTISTPQAAQMMGKVEGEYVTVEAQGLRYKNTLLQEKVMQMLAKELAALLPLPQNATVLVVGLGNWQITPDALGPRAVEKIVVTRHLQDMLSPELKGGVRSVCAIAPGVLGVTGMETAEIVHGIVSRIKPDAVIAIDALAAAASHRVVTTVQLSNTGIHPGSGVGNKRFGLTQESLQVPVIAIGVPTVVHASTIAMDTINAMQEQAAFARYLKSMERLSEADRHTIIKQVLPNSLGDLMVTPKEVDRQIADISAVVAGGINQAMHPNIDYANIHRYLH</sequence>
<evidence type="ECO:0000313" key="4">
    <source>
        <dbReference type="EMBL" id="SHI37014.1"/>
    </source>
</evidence>
<protein>
    <submittedName>
        <fullName evidence="4">Spore protease</fullName>
    </submittedName>
</protein>
<evidence type="ECO:0000256" key="2">
    <source>
        <dbReference type="ARBA" id="ARBA00022801"/>
    </source>
</evidence>